<sequence>MEPPRDADGMDQELAAALGIQISDERTQEANVLGARLATGVSAPPLALAFLGSGFFDGKDAFPEEALDKLIGLAGDSDRASVLRAALSAVGDDALAAAVLRAALQKERPAAVEPEPVVEQPRMSLRDHRRAERQRAMANGLEIAAPVPGARPEPPLARRVAAPRTKGADAWRPLGAAQPAKRRRRAPSPPPPAQNTVACPICGVRVAVADPRRPDAEMDAHLERCGRRRPRRAAADDESDQSYSDASEDARRALELRAAASSSDDEDDASSSDDDGPLRLRSTEAIADDGTDDALRARLENIEESDDDDDDALRLPGGFVLRASISSRLYAHQRRAVGWLWDLWRQREGGVVGDEMGLGKTAQVAAFLGAVADKQECRTCLVLAPTTMLAHWRRELETWAPRARVVVLHRSAAAFDTAAKKGPAPLAEFLARALSPPSVNGATVGVVLSSYEGLRRLSDALLAKAWGCVVLDEGQKIRNPEASITRLCKQLRTPRRYLLSGTPVQNSLTELWSLFDFAVPGRLGTLRAFDDELAAPIRQGGYANATPAKVQLAYRCALALRDLLKPYLLRRTKAALNNTEQGVQLPSKTEHVLLCRLSADQLSLYKSILESDDVRIALERRGERHHGGSPAFRAIAALRAVCNHPDIYGGAIEGSSSGSIDRSAKLRALDAVLQRWKAQKHRALVFSQSVKMLDILEALAQQRGYAYARMDGSTPPTQRQATADAFNLPGSKTFCMLLTTRTGGVGLNLIGADRVALYDPDWNPQTDAQARERCWRIGQTKPVTVYRFVCAGTIEEKIYHRQIFKQALTNRVLTDARQRRLFSQSELSELFTLGEGAYPDGDNLVKAEDFAAATAPADEEVTNEDDDRDVLQALWDGAADSDLAGVLRAASDNASEGVQAAAQREALRAVEAVERTRNQAVQLNSSDLLGAIARRRRDAQHEAVSVRDEEAPAAAAVALVRRLDSYLRNNTPPTTDELLQEFGDVRDAHLFRSVLRQLAQRRDGVWRRKR</sequence>
<dbReference type="AlphaFoldDB" id="A0A8J2SKJ3"/>
<dbReference type="PROSITE" id="PS51192">
    <property type="entry name" value="HELICASE_ATP_BIND_1"/>
    <property type="match status" value="1"/>
</dbReference>
<dbReference type="SUPFAM" id="SSF52540">
    <property type="entry name" value="P-loop containing nucleoside triphosphate hydrolases"/>
    <property type="match status" value="2"/>
</dbReference>
<proteinExistence type="predicted"/>
<dbReference type="InterPro" id="IPR038718">
    <property type="entry name" value="SNF2-like_sf"/>
</dbReference>
<dbReference type="EMBL" id="CAKKNE010000004">
    <property type="protein sequence ID" value="CAH0374093.1"/>
    <property type="molecule type" value="Genomic_DNA"/>
</dbReference>
<gene>
    <name evidence="5" type="ORF">PECAL_4P13540</name>
</gene>
<comment type="caution">
    <text evidence="5">The sequence shown here is derived from an EMBL/GenBank/DDBJ whole genome shotgun (WGS) entry which is preliminary data.</text>
</comment>
<dbReference type="InterPro" id="IPR049730">
    <property type="entry name" value="SNF2/RAD54-like_C"/>
</dbReference>
<organism evidence="5 6">
    <name type="scientific">Pelagomonas calceolata</name>
    <dbReference type="NCBI Taxonomy" id="35677"/>
    <lineage>
        <taxon>Eukaryota</taxon>
        <taxon>Sar</taxon>
        <taxon>Stramenopiles</taxon>
        <taxon>Ochrophyta</taxon>
        <taxon>Pelagophyceae</taxon>
        <taxon>Pelagomonadales</taxon>
        <taxon>Pelagomonadaceae</taxon>
        <taxon>Pelagomonas</taxon>
    </lineage>
</organism>
<dbReference type="GO" id="GO:0005524">
    <property type="term" value="F:ATP binding"/>
    <property type="evidence" value="ECO:0007669"/>
    <property type="project" value="InterPro"/>
</dbReference>
<dbReference type="CDD" id="cd18793">
    <property type="entry name" value="SF2_C_SNF"/>
    <property type="match status" value="1"/>
</dbReference>
<dbReference type="InterPro" id="IPR027417">
    <property type="entry name" value="P-loop_NTPase"/>
</dbReference>
<name>A0A8J2SKJ3_9STRA</name>
<dbReference type="Proteomes" id="UP000789595">
    <property type="component" value="Unassembled WGS sequence"/>
</dbReference>
<dbReference type="GO" id="GO:0016787">
    <property type="term" value="F:hydrolase activity"/>
    <property type="evidence" value="ECO:0007669"/>
    <property type="project" value="UniProtKB-KW"/>
</dbReference>
<dbReference type="GO" id="GO:0008094">
    <property type="term" value="F:ATP-dependent activity, acting on DNA"/>
    <property type="evidence" value="ECO:0007669"/>
    <property type="project" value="TreeGrafter"/>
</dbReference>
<dbReference type="InterPro" id="IPR014001">
    <property type="entry name" value="Helicase_ATP-bd"/>
</dbReference>
<feature type="domain" description="Helicase C-terminal" evidence="4">
    <location>
        <begin position="668"/>
        <end position="828"/>
    </location>
</feature>
<dbReference type="PROSITE" id="PS51194">
    <property type="entry name" value="HELICASE_CTER"/>
    <property type="match status" value="1"/>
</dbReference>
<feature type="region of interest" description="Disordered" evidence="2">
    <location>
        <begin position="161"/>
        <end position="197"/>
    </location>
</feature>
<dbReference type="InterPro" id="IPR000330">
    <property type="entry name" value="SNF2_N"/>
</dbReference>
<feature type="compositionally biased region" description="Basic and acidic residues" evidence="2">
    <location>
        <begin position="213"/>
        <end position="225"/>
    </location>
</feature>
<dbReference type="InterPro" id="IPR001650">
    <property type="entry name" value="Helicase_C-like"/>
</dbReference>
<dbReference type="SMART" id="SM00490">
    <property type="entry name" value="HELICc"/>
    <property type="match status" value="1"/>
</dbReference>
<evidence type="ECO:0000313" key="6">
    <source>
        <dbReference type="Proteomes" id="UP000789595"/>
    </source>
</evidence>
<evidence type="ECO:0000256" key="1">
    <source>
        <dbReference type="ARBA" id="ARBA00022801"/>
    </source>
</evidence>
<dbReference type="Gene3D" id="3.40.50.300">
    <property type="entry name" value="P-loop containing nucleotide triphosphate hydrolases"/>
    <property type="match status" value="1"/>
</dbReference>
<evidence type="ECO:0000313" key="5">
    <source>
        <dbReference type="EMBL" id="CAH0374093.1"/>
    </source>
</evidence>
<accession>A0A8J2SKJ3</accession>
<feature type="domain" description="Helicase ATP-binding" evidence="3">
    <location>
        <begin position="341"/>
        <end position="521"/>
    </location>
</feature>
<dbReference type="FunFam" id="3.40.50.10810:FF:000094">
    <property type="entry name" value="DNA excision repair protein ERCC-6"/>
    <property type="match status" value="1"/>
</dbReference>
<dbReference type="Pfam" id="PF00176">
    <property type="entry name" value="SNF2-rel_dom"/>
    <property type="match status" value="1"/>
</dbReference>
<dbReference type="SMART" id="SM00487">
    <property type="entry name" value="DEXDc"/>
    <property type="match status" value="1"/>
</dbReference>
<dbReference type="InterPro" id="IPR050496">
    <property type="entry name" value="SNF2_RAD54_helicase_repair"/>
</dbReference>
<feature type="compositionally biased region" description="Acidic residues" evidence="2">
    <location>
        <begin position="263"/>
        <end position="275"/>
    </location>
</feature>
<dbReference type="OrthoDB" id="413460at2759"/>
<keyword evidence="6" id="KW-1185">Reference proteome</keyword>
<dbReference type="Gene3D" id="3.40.50.10810">
    <property type="entry name" value="Tandem AAA-ATPase domain"/>
    <property type="match status" value="1"/>
</dbReference>
<protein>
    <recommendedName>
        <fullName evidence="7">DNA excision repair protein ERCC-6</fullName>
    </recommendedName>
</protein>
<keyword evidence="1" id="KW-0378">Hydrolase</keyword>
<dbReference type="PANTHER" id="PTHR45629:SF7">
    <property type="entry name" value="DNA EXCISION REPAIR PROTEIN ERCC-6-RELATED"/>
    <property type="match status" value="1"/>
</dbReference>
<reference evidence="5" key="1">
    <citation type="submission" date="2021-11" db="EMBL/GenBank/DDBJ databases">
        <authorList>
            <consortium name="Genoscope - CEA"/>
            <person name="William W."/>
        </authorList>
    </citation>
    <scope>NUCLEOTIDE SEQUENCE</scope>
</reference>
<feature type="region of interest" description="Disordered" evidence="2">
    <location>
        <begin position="213"/>
        <end position="287"/>
    </location>
</feature>
<evidence type="ECO:0000259" key="3">
    <source>
        <dbReference type="PROSITE" id="PS51192"/>
    </source>
</evidence>
<evidence type="ECO:0000259" key="4">
    <source>
        <dbReference type="PROSITE" id="PS51194"/>
    </source>
</evidence>
<dbReference type="GO" id="GO:0005634">
    <property type="term" value="C:nucleus"/>
    <property type="evidence" value="ECO:0007669"/>
    <property type="project" value="TreeGrafter"/>
</dbReference>
<dbReference type="GO" id="GO:0006283">
    <property type="term" value="P:transcription-coupled nucleotide-excision repair"/>
    <property type="evidence" value="ECO:0007669"/>
    <property type="project" value="TreeGrafter"/>
</dbReference>
<evidence type="ECO:0000256" key="2">
    <source>
        <dbReference type="SAM" id="MobiDB-lite"/>
    </source>
</evidence>
<dbReference type="PANTHER" id="PTHR45629">
    <property type="entry name" value="SNF2/RAD54 FAMILY MEMBER"/>
    <property type="match status" value="1"/>
</dbReference>
<evidence type="ECO:0008006" key="7">
    <source>
        <dbReference type="Google" id="ProtNLM"/>
    </source>
</evidence>
<dbReference type="Pfam" id="PF00271">
    <property type="entry name" value="Helicase_C"/>
    <property type="match status" value="1"/>
</dbReference>